<dbReference type="InterPro" id="IPR018958">
    <property type="entry name" value="Knr4/Smi1-like_dom"/>
</dbReference>
<dbReference type="Pfam" id="PF09346">
    <property type="entry name" value="SMI1_KNR4"/>
    <property type="match status" value="1"/>
</dbReference>
<dbReference type="SUPFAM" id="SSF160631">
    <property type="entry name" value="SMI1/KNR4-like"/>
    <property type="match status" value="1"/>
</dbReference>
<dbReference type="SMART" id="SM00860">
    <property type="entry name" value="SMI1_KNR4"/>
    <property type="match status" value="1"/>
</dbReference>
<sequence>MNHAVERFLHVLQEQDAAGYAYPPADAAALAAFEAAHDITLPPALRELYQVMNGQESEVLNAVPYRLLPLAEIPQVQARLLAHIEQAFGADWAAFRLPDFEDGAAVREVLFDAARLPVFQNTNDDFYCLDFTPAPGGVHGQIVAVMGEPTPDDMAPLLLMFDTFEECLEDIAVDMSDDTPLDIESFLAQTGEDLDAFGDLLGIAQQDFGAYDAAVEAHIVRTLGETDGVLRHMAEDDDLKRIHIHHLAANETRPFQVLITSGMGDPAQAGQEEAAARTELVLLLPPQWNIQADDPAAAWPLQWLQIIAQMPIPPSFAPGRGRIIALDRDRKETLPGTPFGGFFLYPPLVSLPQDFLHLTLPDGGEVTFLALLPLYPAEVALLEEENGLARLFAAFSQHQVTECVDVTRPDCAS</sequence>
<name>A0A381DWZ2_9GAMM</name>
<feature type="domain" description="Knr4/Smi1-like" evidence="1">
    <location>
        <begin position="24"/>
        <end position="189"/>
    </location>
</feature>
<dbReference type="Pfam" id="PF05076">
    <property type="entry name" value="SUFU"/>
    <property type="match status" value="1"/>
</dbReference>
<organism evidence="2 3">
    <name type="scientific">Cardiobacterium valvarum</name>
    <dbReference type="NCBI Taxonomy" id="194702"/>
    <lineage>
        <taxon>Bacteria</taxon>
        <taxon>Pseudomonadati</taxon>
        <taxon>Pseudomonadota</taxon>
        <taxon>Gammaproteobacteria</taxon>
        <taxon>Cardiobacteriales</taxon>
        <taxon>Cardiobacteriaceae</taxon>
        <taxon>Cardiobacterium</taxon>
    </lineage>
</organism>
<dbReference type="OrthoDB" id="4827574at2"/>
<dbReference type="InterPro" id="IPR020941">
    <property type="entry name" value="SUFU-like_domain"/>
</dbReference>
<reference evidence="2 3" key="1">
    <citation type="submission" date="2018-06" db="EMBL/GenBank/DDBJ databases">
        <authorList>
            <consortium name="Pathogen Informatics"/>
            <person name="Doyle S."/>
        </authorList>
    </citation>
    <scope>NUCLEOTIDE SEQUENCE [LARGE SCALE GENOMIC DNA]</scope>
    <source>
        <strain evidence="2 3">NCTC13294</strain>
    </source>
</reference>
<evidence type="ECO:0000259" key="1">
    <source>
        <dbReference type="SMART" id="SM00860"/>
    </source>
</evidence>
<proteinExistence type="predicted"/>
<dbReference type="EMBL" id="UFUW01000001">
    <property type="protein sequence ID" value="SUX17693.1"/>
    <property type="molecule type" value="Genomic_DNA"/>
</dbReference>
<dbReference type="RefSeq" id="WP_115610455.1">
    <property type="nucleotide sequence ID" value="NZ_JBHLZC010000001.1"/>
</dbReference>
<dbReference type="Proteomes" id="UP000254572">
    <property type="component" value="Unassembled WGS sequence"/>
</dbReference>
<gene>
    <name evidence="2" type="ORF">NCTC13294_00108</name>
</gene>
<evidence type="ECO:0000313" key="2">
    <source>
        <dbReference type="EMBL" id="SUX17693.1"/>
    </source>
</evidence>
<evidence type="ECO:0000313" key="3">
    <source>
        <dbReference type="Proteomes" id="UP000254572"/>
    </source>
</evidence>
<dbReference type="AlphaFoldDB" id="A0A381DWZ2"/>
<dbReference type="InterPro" id="IPR037883">
    <property type="entry name" value="Knr4/Smi1-like_sf"/>
</dbReference>
<accession>A0A381DWZ2</accession>
<keyword evidence="3" id="KW-1185">Reference proteome</keyword>
<protein>
    <submittedName>
        <fullName evidence="2">Suppressor of fused protein (SUFU)</fullName>
    </submittedName>
</protein>